<comment type="caution">
    <text evidence="1">The sequence shown here is derived from an EMBL/GenBank/DDBJ whole genome shotgun (WGS) entry which is preliminary data.</text>
</comment>
<keyword evidence="2" id="KW-1185">Reference proteome</keyword>
<gene>
    <name evidence="1" type="ORF">SPELUC_LOCUS2645</name>
</gene>
<evidence type="ECO:0000313" key="1">
    <source>
        <dbReference type="EMBL" id="CAG8492991.1"/>
    </source>
</evidence>
<sequence>MPPSEPKFIFVSFQDNNDRLCIEKGAFENSSPFNAMTSDNFLEFTQKTPLNCFTLKTFITFIITKSSSHLILSPENTLRWFKEAVYQTFSKNIAIKCYENAEKEVNDFKTKQAESKHFCFWYLVGKWNLKKIAKDEFASSPHHPINVRKRIQESENRLRFAKRVKTSLKPNNELNKFIEAIISSDLEQLPENEPLRSWHINTDTIPPIVFDHFPSEFKQLRIINDKYRFILPDDAKIWFELSWESLTNDLTSPNLNKLKYNRGDEIFFLQMLYSIRNIFLKYKDITITEISEETWLTDTIHQFLESAVHDIPGLSVHSTCATLSRHLGNEENRKPDRTVRLKLEDNQFEILYVEGANPELKGRKRQEDAEKLQQLIKLNLDELLRNLQHTYGNKINEDIAKKIYDNPLITIQSTQTSLISTISDRRAHPLICTTTFHNIKIPFPTKDHVLQLSRGLKLISMMWEIRNVLKIISNNWKNILDSMEEITIIPAEQRVKIDENIPQFRNFIPGHYQPIQYSYN</sequence>
<proteinExistence type="predicted"/>
<dbReference type="Proteomes" id="UP000789366">
    <property type="component" value="Unassembled WGS sequence"/>
</dbReference>
<organism evidence="1 2">
    <name type="scientific">Cetraspora pellucida</name>
    <dbReference type="NCBI Taxonomy" id="1433469"/>
    <lineage>
        <taxon>Eukaryota</taxon>
        <taxon>Fungi</taxon>
        <taxon>Fungi incertae sedis</taxon>
        <taxon>Mucoromycota</taxon>
        <taxon>Glomeromycotina</taxon>
        <taxon>Glomeromycetes</taxon>
        <taxon>Diversisporales</taxon>
        <taxon>Gigasporaceae</taxon>
        <taxon>Cetraspora</taxon>
    </lineage>
</organism>
<protein>
    <submittedName>
        <fullName evidence="1">6879_t:CDS:1</fullName>
    </submittedName>
</protein>
<dbReference type="EMBL" id="CAJVPW010001828">
    <property type="protein sequence ID" value="CAG8492991.1"/>
    <property type="molecule type" value="Genomic_DNA"/>
</dbReference>
<reference evidence="1" key="1">
    <citation type="submission" date="2021-06" db="EMBL/GenBank/DDBJ databases">
        <authorList>
            <person name="Kallberg Y."/>
            <person name="Tangrot J."/>
            <person name="Rosling A."/>
        </authorList>
    </citation>
    <scope>NUCLEOTIDE SEQUENCE</scope>
    <source>
        <strain evidence="1">28 12/20/2015</strain>
    </source>
</reference>
<evidence type="ECO:0000313" key="2">
    <source>
        <dbReference type="Proteomes" id="UP000789366"/>
    </source>
</evidence>
<accession>A0ACA9KTS8</accession>
<name>A0ACA9KTS8_9GLOM</name>